<sequence length="334" mass="35605">MKAYVINAYGGADVAELTEFAVPELRPHDLRIQVVGVGLNPVDYKTREGMLKMIYSPALPIVLGNELSGEVIEIGGQVTGFKVGDQIVARVEKDRLGAFAEQVCLDETVATLAPKTVPLVDAAALPLAALTAMQALRDELGAAAGKHILITGGAGGVGTFAIQIAKHLGAEVTTTASPRGEDLVRKMGADHVIDYTKTDLTDVSTKFDGIFDLIGGKTLKACFGLAKQDTKVVSISGMPEPVTAVKDLQAGLKLKVMFWLASFGLRRIAAKFGVTYRYLFMHASGSELAELVKLVDDGKLELIIDKRFEFADIAEAMAYLEAGRAKGKVVVNVK</sequence>
<dbReference type="InterPro" id="IPR050700">
    <property type="entry name" value="YIM1/Zinc_Alcohol_DH_Fams"/>
</dbReference>
<dbReference type="PANTHER" id="PTHR11695:SF294">
    <property type="entry name" value="RETICULON-4-INTERACTING PROTEIN 1, MITOCHONDRIAL"/>
    <property type="match status" value="1"/>
</dbReference>
<comment type="caution">
    <text evidence="3">The sequence shown here is derived from an EMBL/GenBank/DDBJ whole genome shotgun (WGS) entry which is preliminary data.</text>
</comment>
<dbReference type="Pfam" id="PF08240">
    <property type="entry name" value="ADH_N"/>
    <property type="match status" value="1"/>
</dbReference>
<reference key="1">
    <citation type="submission" date="2017-08" db="EMBL/GenBank/DDBJ databases">
        <title>A dynamic microbial community with high functional redundancy inhabits the cold, oxic subseafloor aquifer.</title>
        <authorList>
            <person name="Tully B.J."/>
            <person name="Wheat C.G."/>
            <person name="Glazer B.T."/>
            <person name="Huber J.A."/>
        </authorList>
    </citation>
    <scope>NUCLEOTIDE SEQUENCE [LARGE SCALE GENOMIC DNA]</scope>
</reference>
<protein>
    <submittedName>
        <fullName evidence="3">Alcohol dehydrogenase</fullName>
    </submittedName>
</protein>
<dbReference type="Pfam" id="PF13602">
    <property type="entry name" value="ADH_zinc_N_2"/>
    <property type="match status" value="1"/>
</dbReference>
<evidence type="ECO:0000313" key="3">
    <source>
        <dbReference type="EMBL" id="PCJ03115.1"/>
    </source>
</evidence>
<reference evidence="3" key="2">
    <citation type="journal article" date="2018" name="ISME J.">
        <title>A dynamic microbial community with high functional redundancy inhabits the cold, oxic subseafloor aquifer.</title>
        <authorList>
            <person name="Tully B.J."/>
            <person name="Wheat C.G."/>
            <person name="Glazer B.T."/>
            <person name="Huber J.A."/>
        </authorList>
    </citation>
    <scope>NUCLEOTIDE SEQUENCE</scope>
    <source>
        <strain evidence="3">NORP83</strain>
    </source>
</reference>
<feature type="domain" description="Enoyl reductase (ER)" evidence="2">
    <location>
        <begin position="10"/>
        <end position="331"/>
    </location>
</feature>
<organism evidence="3">
    <name type="scientific">OCS116 cluster bacterium</name>
    <dbReference type="NCBI Taxonomy" id="2030921"/>
    <lineage>
        <taxon>Bacteria</taxon>
        <taxon>Pseudomonadati</taxon>
        <taxon>Pseudomonadota</taxon>
        <taxon>Alphaproteobacteria</taxon>
        <taxon>OCS116 cluster</taxon>
    </lineage>
</organism>
<dbReference type="InterPro" id="IPR013154">
    <property type="entry name" value="ADH-like_N"/>
</dbReference>
<evidence type="ECO:0000256" key="1">
    <source>
        <dbReference type="ARBA" id="ARBA00023002"/>
    </source>
</evidence>
<dbReference type="EMBL" id="NVUS01000003">
    <property type="protein sequence ID" value="PCJ03115.1"/>
    <property type="molecule type" value="Genomic_DNA"/>
</dbReference>
<dbReference type="SMART" id="SM00829">
    <property type="entry name" value="PKS_ER"/>
    <property type="match status" value="1"/>
</dbReference>
<dbReference type="InterPro" id="IPR036291">
    <property type="entry name" value="NAD(P)-bd_dom_sf"/>
</dbReference>
<dbReference type="PANTHER" id="PTHR11695">
    <property type="entry name" value="ALCOHOL DEHYDROGENASE RELATED"/>
    <property type="match status" value="1"/>
</dbReference>
<dbReference type="Gene3D" id="3.40.50.720">
    <property type="entry name" value="NAD(P)-binding Rossmann-like Domain"/>
    <property type="match status" value="1"/>
</dbReference>
<dbReference type="AlphaFoldDB" id="A0A2A4Z826"/>
<dbReference type="GO" id="GO:0008270">
    <property type="term" value="F:zinc ion binding"/>
    <property type="evidence" value="ECO:0007669"/>
    <property type="project" value="InterPro"/>
</dbReference>
<dbReference type="InterPro" id="IPR011032">
    <property type="entry name" value="GroES-like_sf"/>
</dbReference>
<name>A0A2A4Z826_9PROT</name>
<accession>A0A2A4Z826</accession>
<dbReference type="GO" id="GO:0016491">
    <property type="term" value="F:oxidoreductase activity"/>
    <property type="evidence" value="ECO:0007669"/>
    <property type="project" value="UniProtKB-KW"/>
</dbReference>
<dbReference type="SUPFAM" id="SSF50129">
    <property type="entry name" value="GroES-like"/>
    <property type="match status" value="1"/>
</dbReference>
<dbReference type="PROSITE" id="PS01162">
    <property type="entry name" value="QOR_ZETA_CRYSTAL"/>
    <property type="match status" value="1"/>
</dbReference>
<dbReference type="InterPro" id="IPR020843">
    <property type="entry name" value="ER"/>
</dbReference>
<dbReference type="SUPFAM" id="SSF51735">
    <property type="entry name" value="NAD(P)-binding Rossmann-fold domains"/>
    <property type="match status" value="1"/>
</dbReference>
<proteinExistence type="predicted"/>
<dbReference type="Gene3D" id="3.90.180.10">
    <property type="entry name" value="Medium-chain alcohol dehydrogenases, catalytic domain"/>
    <property type="match status" value="1"/>
</dbReference>
<keyword evidence="1" id="KW-0560">Oxidoreductase</keyword>
<dbReference type="CDD" id="cd05289">
    <property type="entry name" value="MDR_like_2"/>
    <property type="match status" value="1"/>
</dbReference>
<evidence type="ECO:0000259" key="2">
    <source>
        <dbReference type="SMART" id="SM00829"/>
    </source>
</evidence>
<dbReference type="InterPro" id="IPR002364">
    <property type="entry name" value="Quin_OxRdtase/zeta-crystal_CS"/>
</dbReference>
<gene>
    <name evidence="3" type="ORF">COB13_04030</name>
</gene>